<dbReference type="Gene3D" id="1.10.10.690">
    <property type="entry name" value="YidB-like"/>
    <property type="match status" value="1"/>
</dbReference>
<gene>
    <name evidence="1" type="ORF">ACFQE0_16920</name>
</gene>
<sequence length="120" mass="12656">MGPSGPGGGRHMSIFGSLGDMAMKALPGILQQVLPGGLNALLDQLRKSGYESQVNSWLGRGPNEPITADDLQKVMGNAQVREIAAKLGIPVEQLFPTLAKTLPEAVDQHSPNGHLQPPQV</sequence>
<dbReference type="EMBL" id="JBHSWN010000001">
    <property type="protein sequence ID" value="MFC6791150.1"/>
    <property type="molecule type" value="Genomic_DNA"/>
</dbReference>
<comment type="caution">
    <text evidence="1">The sequence shown here is derived from an EMBL/GenBank/DDBJ whole genome shotgun (WGS) entry which is preliminary data.</text>
</comment>
<accession>A0ABW2BLR0</accession>
<evidence type="ECO:0000313" key="2">
    <source>
        <dbReference type="Proteomes" id="UP001596292"/>
    </source>
</evidence>
<dbReference type="SUPFAM" id="SSF140804">
    <property type="entry name" value="YidB-like"/>
    <property type="match status" value="1"/>
</dbReference>
<dbReference type="Proteomes" id="UP001596292">
    <property type="component" value="Unassembled WGS sequence"/>
</dbReference>
<evidence type="ECO:0000313" key="1">
    <source>
        <dbReference type="EMBL" id="MFC6791150.1"/>
    </source>
</evidence>
<name>A0ABW2BLR0_9HYPH</name>
<dbReference type="Pfam" id="PF20159">
    <property type="entry name" value="YidB"/>
    <property type="match status" value="1"/>
</dbReference>
<dbReference type="InterPro" id="IPR045372">
    <property type="entry name" value="YidB"/>
</dbReference>
<reference evidence="2" key="1">
    <citation type="journal article" date="2019" name="Int. J. Syst. Evol. Microbiol.">
        <title>The Global Catalogue of Microorganisms (GCM) 10K type strain sequencing project: providing services to taxonomists for standard genome sequencing and annotation.</title>
        <authorList>
            <consortium name="The Broad Institute Genomics Platform"/>
            <consortium name="The Broad Institute Genome Sequencing Center for Infectious Disease"/>
            <person name="Wu L."/>
            <person name="Ma J."/>
        </authorList>
    </citation>
    <scope>NUCLEOTIDE SEQUENCE [LARGE SCALE GENOMIC DNA]</scope>
    <source>
        <strain evidence="2">CCUG 48316</strain>
    </source>
</reference>
<proteinExistence type="predicted"/>
<dbReference type="RefSeq" id="WP_378975528.1">
    <property type="nucleotide sequence ID" value="NZ_JBHSWN010000001.1"/>
</dbReference>
<keyword evidence="2" id="KW-1185">Reference proteome</keyword>
<protein>
    <submittedName>
        <fullName evidence="1">YidB family protein</fullName>
    </submittedName>
</protein>
<organism evidence="1 2">
    <name type="scientific">Methylobacterium komagatae</name>
    <dbReference type="NCBI Taxonomy" id="374425"/>
    <lineage>
        <taxon>Bacteria</taxon>
        <taxon>Pseudomonadati</taxon>
        <taxon>Pseudomonadota</taxon>
        <taxon>Alphaproteobacteria</taxon>
        <taxon>Hyphomicrobiales</taxon>
        <taxon>Methylobacteriaceae</taxon>
        <taxon>Methylobacterium</taxon>
    </lineage>
</organism>
<dbReference type="InterPro" id="IPR027405">
    <property type="entry name" value="YidB-like"/>
</dbReference>